<dbReference type="PANTHER" id="PTHR30563:SF0">
    <property type="entry name" value="DNA RECOMBINATION PROTEIN RMUC"/>
    <property type="match status" value="1"/>
</dbReference>
<dbReference type="InterPro" id="IPR003798">
    <property type="entry name" value="DNA_recombination_RmuC"/>
</dbReference>
<accession>A0A7R6PEW2</accession>
<evidence type="ECO:0000256" key="1">
    <source>
        <dbReference type="ARBA" id="ARBA00003416"/>
    </source>
</evidence>
<keyword evidence="5" id="KW-0812">Transmembrane</keyword>
<dbReference type="Gene3D" id="1.20.120.20">
    <property type="entry name" value="Apolipoprotein"/>
    <property type="match status" value="1"/>
</dbReference>
<dbReference type="KEGG" id="thyd:TTHT_0872"/>
<evidence type="ECO:0000256" key="2">
    <source>
        <dbReference type="ARBA" id="ARBA00009840"/>
    </source>
</evidence>
<name>A0A7R6PEW2_9BACT</name>
<dbReference type="SUPFAM" id="SSF58113">
    <property type="entry name" value="Apolipoprotein A-I"/>
    <property type="match status" value="1"/>
</dbReference>
<gene>
    <name evidence="6" type="primary">rmuC</name>
    <name evidence="6" type="ORF">TTHT_0872</name>
</gene>
<keyword evidence="5" id="KW-1133">Transmembrane helix</keyword>
<dbReference type="GO" id="GO:0006310">
    <property type="term" value="P:DNA recombination"/>
    <property type="evidence" value="ECO:0007669"/>
    <property type="project" value="UniProtKB-KW"/>
</dbReference>
<dbReference type="AlphaFoldDB" id="A0A7R6PEW2"/>
<dbReference type="PANTHER" id="PTHR30563">
    <property type="entry name" value="DNA RECOMBINATION PROTEIN RMUC"/>
    <property type="match status" value="1"/>
</dbReference>
<evidence type="ECO:0000256" key="5">
    <source>
        <dbReference type="SAM" id="Phobius"/>
    </source>
</evidence>
<comment type="function">
    <text evidence="1">Involved in DNA recombination.</text>
</comment>
<keyword evidence="7" id="KW-1185">Reference proteome</keyword>
<protein>
    <submittedName>
        <fullName evidence="6">DNA recombination protein RmuC</fullName>
    </submittedName>
</protein>
<dbReference type="RefSeq" id="WP_201328780.1">
    <property type="nucleotide sequence ID" value="NZ_AP017470.1"/>
</dbReference>
<keyword evidence="3" id="KW-0175">Coiled coil</keyword>
<sequence>MSFSFLGVGLVVSIVILIIILILLIVILVKSGKNANSEKLARLEEQISIYSSLLNDIKTGLSALNLEFENKLLKNVTGGLADTREQIVNVLSGLKEEVTKTKLDLKSTSSESLSETKNRLSELESKVNATIAQVNRSLTNTTQDLMDKITTTMRDINKTFGEQTTGLSTKIGSMTEKLENLEKISSDIKQLQDILKPPKQRGVFGEILLENLLKDTLPADRFDIQFSIGNDKVDAVIFLEGKILPIDAKFPLDRFEDYRKGEARQFVSGIKKMIDSISQKYIKVLTSEGNTTNFAFMYIPSESVWYSMFVENTALYRYAVSKRVFPVSPNTLYSYFHIITEGLNAFELEEKVEEVLNRIVSFQNDLNNSVKSFETLKTHLTNASKKTDEAIELLNKISRSIENFRNL</sequence>
<evidence type="ECO:0000313" key="7">
    <source>
        <dbReference type="Proteomes" id="UP000595564"/>
    </source>
</evidence>
<proteinExistence type="inferred from homology"/>
<organism evidence="6 7">
    <name type="scientific">Thermotomaculum hydrothermale</name>
    <dbReference type="NCBI Taxonomy" id="981385"/>
    <lineage>
        <taxon>Bacteria</taxon>
        <taxon>Pseudomonadati</taxon>
        <taxon>Acidobacteriota</taxon>
        <taxon>Holophagae</taxon>
        <taxon>Thermotomaculales</taxon>
        <taxon>Thermotomaculaceae</taxon>
        <taxon>Thermotomaculum</taxon>
    </lineage>
</organism>
<evidence type="ECO:0000256" key="4">
    <source>
        <dbReference type="ARBA" id="ARBA00023172"/>
    </source>
</evidence>
<feature type="transmembrane region" description="Helical" evidence="5">
    <location>
        <begin position="6"/>
        <end position="29"/>
    </location>
</feature>
<dbReference type="Proteomes" id="UP000595564">
    <property type="component" value="Chromosome"/>
</dbReference>
<reference evidence="6 7" key="1">
    <citation type="journal article" date="2012" name="Extremophiles">
        <title>Thermotomaculum hydrothermale gen. nov., sp. nov., a novel heterotrophic thermophile within the phylum Acidobacteria from a deep-sea hydrothermal vent chimney in the Southern Okinawa Trough.</title>
        <authorList>
            <person name="Izumi H."/>
            <person name="Nunoura T."/>
            <person name="Miyazaki M."/>
            <person name="Mino S."/>
            <person name="Toki T."/>
            <person name="Takai K."/>
            <person name="Sako Y."/>
            <person name="Sawabe T."/>
            <person name="Nakagawa S."/>
        </authorList>
    </citation>
    <scope>NUCLEOTIDE SEQUENCE [LARGE SCALE GENOMIC DNA]</scope>
    <source>
        <strain evidence="6 7">AC55</strain>
    </source>
</reference>
<evidence type="ECO:0000313" key="6">
    <source>
        <dbReference type="EMBL" id="BBB32434.1"/>
    </source>
</evidence>
<dbReference type="EMBL" id="AP017470">
    <property type="protein sequence ID" value="BBB32434.1"/>
    <property type="molecule type" value="Genomic_DNA"/>
</dbReference>
<evidence type="ECO:0000256" key="3">
    <source>
        <dbReference type="ARBA" id="ARBA00023054"/>
    </source>
</evidence>
<dbReference type="Pfam" id="PF02646">
    <property type="entry name" value="RmuC"/>
    <property type="match status" value="1"/>
</dbReference>
<keyword evidence="5" id="KW-0472">Membrane</keyword>
<keyword evidence="4" id="KW-0233">DNA recombination</keyword>
<comment type="similarity">
    <text evidence="2">Belongs to the RmuC family.</text>
</comment>